<reference evidence="2 3" key="1">
    <citation type="submission" date="2016-02" db="EMBL/GenBank/DDBJ databases">
        <title>Paenibacillus sp. LPB0068, isolated from Crassostrea gigas.</title>
        <authorList>
            <person name="Shin S.-K."/>
            <person name="Yi H."/>
        </authorList>
    </citation>
    <scope>NUCLEOTIDE SEQUENCE [LARGE SCALE GENOMIC DNA]</scope>
    <source>
        <strain evidence="2 3">LPB0068</strain>
    </source>
</reference>
<dbReference type="OrthoDB" id="2991331at2"/>
<evidence type="ECO:0000313" key="2">
    <source>
        <dbReference type="EMBL" id="OAB74811.1"/>
    </source>
</evidence>
<dbReference type="Pfam" id="PF10737">
    <property type="entry name" value="GerPC"/>
    <property type="match status" value="1"/>
</dbReference>
<organism evidence="2 3">
    <name type="scientific">Paenibacillus crassostreae</name>
    <dbReference type="NCBI Taxonomy" id="1763538"/>
    <lineage>
        <taxon>Bacteria</taxon>
        <taxon>Bacillati</taxon>
        <taxon>Bacillota</taxon>
        <taxon>Bacilli</taxon>
        <taxon>Bacillales</taxon>
        <taxon>Paenibacillaceae</taxon>
        <taxon>Paenibacillus</taxon>
    </lineage>
</organism>
<sequence length="194" mass="22701">MHPYYVQQLFNELRMQSDKIQQLEKRYGELQSEIEHLKNKKSANIGPINYHFEQLKIEKLEGTLNIGINPNEGNNFEEVMVNGQPIGTNEAENKALYEKIHPTVKQYVQEEVPKQLAYLASERNLNMNPQFIHMVTQDLQQQMDGRINEYLGQMPKLKERSETDEEVCNSIIKQIQVDIDIAVKRHMEFNINEG</sequence>
<keyword evidence="3" id="KW-1185">Reference proteome</keyword>
<dbReference type="AlphaFoldDB" id="A0A167DV24"/>
<proteinExistence type="predicted"/>
<name>A0A167DV24_9BACL</name>
<evidence type="ECO:0000256" key="1">
    <source>
        <dbReference type="SAM" id="Coils"/>
    </source>
</evidence>
<dbReference type="InterPro" id="IPR019673">
    <property type="entry name" value="Spore_germination_GerPC"/>
</dbReference>
<dbReference type="EMBL" id="LSFN01000014">
    <property type="protein sequence ID" value="OAB74811.1"/>
    <property type="molecule type" value="Genomic_DNA"/>
</dbReference>
<feature type="coiled-coil region" evidence="1">
    <location>
        <begin position="6"/>
        <end position="40"/>
    </location>
</feature>
<keyword evidence="1" id="KW-0175">Coiled coil</keyword>
<accession>A0A167DV24</accession>
<dbReference type="STRING" id="1763538.LPB68_01625"/>
<dbReference type="Proteomes" id="UP000077134">
    <property type="component" value="Unassembled WGS sequence"/>
</dbReference>
<evidence type="ECO:0000313" key="3">
    <source>
        <dbReference type="Proteomes" id="UP000077134"/>
    </source>
</evidence>
<comment type="caution">
    <text evidence="2">The sequence shown here is derived from an EMBL/GenBank/DDBJ whole genome shotgun (WGS) entry which is preliminary data.</text>
</comment>
<dbReference type="KEGG" id="pcx:LPB68_01625"/>
<protein>
    <submittedName>
        <fullName evidence="2">Uncharacterized protein</fullName>
    </submittedName>
</protein>
<dbReference type="RefSeq" id="WP_068658488.1">
    <property type="nucleotide sequence ID" value="NZ_CP017770.1"/>
</dbReference>
<gene>
    <name evidence="2" type="ORF">PNBC_12330</name>
</gene>